<proteinExistence type="predicted"/>
<evidence type="ECO:0000313" key="1">
    <source>
        <dbReference type="EMBL" id="GAI15948.1"/>
    </source>
</evidence>
<gene>
    <name evidence="1" type="ORF">S06H3_20709</name>
</gene>
<accession>X1LA59</accession>
<feature type="non-terminal residue" evidence="1">
    <location>
        <position position="83"/>
    </location>
</feature>
<reference evidence="1" key="1">
    <citation type="journal article" date="2014" name="Front. Microbiol.">
        <title>High frequency of phylogenetically diverse reductive dehalogenase-homologous genes in deep subseafloor sedimentary metagenomes.</title>
        <authorList>
            <person name="Kawai M."/>
            <person name="Futagami T."/>
            <person name="Toyoda A."/>
            <person name="Takaki Y."/>
            <person name="Nishi S."/>
            <person name="Hori S."/>
            <person name="Arai W."/>
            <person name="Tsubouchi T."/>
            <person name="Morono Y."/>
            <person name="Uchiyama I."/>
            <person name="Ito T."/>
            <person name="Fujiyama A."/>
            <person name="Inagaki F."/>
            <person name="Takami H."/>
        </authorList>
    </citation>
    <scope>NUCLEOTIDE SEQUENCE</scope>
    <source>
        <strain evidence="1">Expedition CK06-06</strain>
    </source>
</reference>
<dbReference type="EMBL" id="BARV01010764">
    <property type="protein sequence ID" value="GAI15948.1"/>
    <property type="molecule type" value="Genomic_DNA"/>
</dbReference>
<dbReference type="AlphaFoldDB" id="X1LA59"/>
<protein>
    <submittedName>
        <fullName evidence="1">Uncharacterized protein</fullName>
    </submittedName>
</protein>
<organism evidence="1">
    <name type="scientific">marine sediment metagenome</name>
    <dbReference type="NCBI Taxonomy" id="412755"/>
    <lineage>
        <taxon>unclassified sequences</taxon>
        <taxon>metagenomes</taxon>
        <taxon>ecological metagenomes</taxon>
    </lineage>
</organism>
<name>X1LA59_9ZZZZ</name>
<sequence>MKKEVTENIIKTLKDYINIAKNKWEIEKKSDPINIYKGQEILNALCDEINNISYKITPMLNTLNEDIILKIFDSNRKKLRKHL</sequence>
<comment type="caution">
    <text evidence="1">The sequence shown here is derived from an EMBL/GenBank/DDBJ whole genome shotgun (WGS) entry which is preliminary data.</text>
</comment>